<dbReference type="KEGG" id="mlr:MELLADRAFT_91870"/>
<dbReference type="GeneID" id="18936042"/>
<evidence type="ECO:0000259" key="7">
    <source>
        <dbReference type="PROSITE" id="PS51158"/>
    </source>
</evidence>
<dbReference type="VEuPathDB" id="FungiDB:MELLADRAFT_91870"/>
<dbReference type="InterPro" id="IPR011009">
    <property type="entry name" value="Kinase-like_dom_sf"/>
</dbReference>
<dbReference type="Proteomes" id="UP000001072">
    <property type="component" value="Unassembled WGS sequence"/>
</dbReference>
<organism evidence="9">
    <name type="scientific">Melampsora larici-populina (strain 98AG31 / pathotype 3-4-7)</name>
    <name type="common">Poplar leaf rust fungus</name>
    <dbReference type="NCBI Taxonomy" id="747676"/>
    <lineage>
        <taxon>Eukaryota</taxon>
        <taxon>Fungi</taxon>
        <taxon>Dikarya</taxon>
        <taxon>Basidiomycota</taxon>
        <taxon>Pucciniomycotina</taxon>
        <taxon>Pucciniomycetes</taxon>
        <taxon>Pucciniales</taxon>
        <taxon>Melampsoraceae</taxon>
        <taxon>Melampsora</taxon>
    </lineage>
</organism>
<gene>
    <name evidence="8" type="ORF">MELLADRAFT_91870</name>
</gene>
<keyword evidence="3" id="KW-0547">Nucleotide-binding</keyword>
<feature type="region of interest" description="Disordered" evidence="6">
    <location>
        <begin position="188"/>
        <end position="223"/>
    </location>
</feature>
<dbReference type="PROSITE" id="PS51158">
    <property type="entry name" value="ALPHA_KINASE"/>
    <property type="match status" value="1"/>
</dbReference>
<dbReference type="GO" id="GO:0005524">
    <property type="term" value="F:ATP binding"/>
    <property type="evidence" value="ECO:0007669"/>
    <property type="project" value="UniProtKB-KW"/>
</dbReference>
<feature type="compositionally biased region" description="Polar residues" evidence="6">
    <location>
        <begin position="527"/>
        <end position="540"/>
    </location>
</feature>
<feature type="region of interest" description="Disordered" evidence="6">
    <location>
        <begin position="479"/>
        <end position="553"/>
    </location>
</feature>
<dbReference type="PANTHER" id="PTHR45992">
    <property type="entry name" value="EUKARYOTIC ELONGATION FACTOR 2 KINASE-RELATED"/>
    <property type="match status" value="1"/>
</dbReference>
<evidence type="ECO:0000256" key="1">
    <source>
        <dbReference type="ARBA" id="ARBA00022527"/>
    </source>
</evidence>
<dbReference type="InterPro" id="IPR051852">
    <property type="entry name" value="Alpha-type_PK"/>
</dbReference>
<evidence type="ECO:0000313" key="9">
    <source>
        <dbReference type="Proteomes" id="UP000001072"/>
    </source>
</evidence>
<sequence>MIDTQCYRSRNPSDPSPAIAVPLHNYVPLRPRPRSLSSPPRSLSSHVATMKSAQYIDSSFHRLNPGRPLPLPQLHHSTGLACPACYAQGRQDMPLKYIRQLSTYWRVACSIQPPPGGQGHFYRSWTFAKLNHEIASINAGHWPPIPYTPPSQPVATQNPTASNSDIGPPQQLTMFASQQLVEQLFPTTAPTSKARPPKQTDGILCRGVGGRTSAHKPTDARKGNKQCHYHACASCCQKLGDKNRACPAKGHAHKTNTTKPHASTSAAPAIHPVLKRLNRESSVEVIEGSRQAANLPMHRRLPNQSAQTGACLAQEMDNAQLGRFFELHSERLEANKRDQRLEADEAKVVKVVAWLRAEEAPKFFSFLASKWPKFTLDQCQHLVNEAAVIEGLEDPDGWSRTFSIWDPTLDGWVRGSVYTMSFHDMLILTPNVFQCTQGVDVPSRHPIAPRQILVKRVPLKEKECLRFDYFLKSTYKTTTSPRPPTPYLPSGVSSTSPVKAPAAPTSSQPGLHDPDDDDEVEVIPNIPASSVNQDPAQAQPDSDHTAKASWPDDDAPMSHLMEWHMLLSTMPRLRAWDAMFKHQFVRGDRTVYRYAQWLDLVTEPRLRRWEALQNSINCTPTIGALRQEFHKEFVEVGRLAGANIGANATSQASLQEPLQRGQKRKLVYSTGICALIRSHCSSSTMVPSPTLTICMARLLGMNGLSEHVHARLVHLARDERIRDSLILEVIRSDSLLLEVIRIEAIMVGEGEECQSLLLTAMNDTENHFSDSDDSASSTNTQVEDEHVQLQLPVTSDPISSNLELSGNLDDEAEAESPSASEATTFGLIDPASITLHSVCGMENVVLVHAFNPTLVSQHLGRYTLPLVQLVQTNLSMGNPHNNATIFCIQHAPSNGIGWTFCGQPALITISNEFIHAWDFRSTYKGTLSKGNLSIPLGIRVFHQNDRALSVYQGIAQTNLHVAVSLERFREDVGDVMTTGNSSDCEWETLQMLRFQENVIGELHYQALVHSAHHNLSAFTAEELVEGPREMYSLDSAFYPITRPPNHHYRSTSIRKLLNAFSHWSYNESGGSSVIAGFQGVGPVITEAVVHDVTGHWTIGNFGQCAIRRFPDEHTCNNFCVALDLQFEDSS</sequence>
<dbReference type="RefSeq" id="XP_007414937.1">
    <property type="nucleotide sequence ID" value="XM_007414875.1"/>
</dbReference>
<reference evidence="9" key="1">
    <citation type="journal article" date="2011" name="Proc. Natl. Acad. Sci. U.S.A.">
        <title>Obligate biotrophy features unraveled by the genomic analysis of rust fungi.</title>
        <authorList>
            <person name="Duplessis S."/>
            <person name="Cuomo C.A."/>
            <person name="Lin Y.-C."/>
            <person name="Aerts A."/>
            <person name="Tisserant E."/>
            <person name="Veneault-Fourrey C."/>
            <person name="Joly D.L."/>
            <person name="Hacquard S."/>
            <person name="Amselem J."/>
            <person name="Cantarel B.L."/>
            <person name="Chiu R."/>
            <person name="Coutinho P.M."/>
            <person name="Feau N."/>
            <person name="Field M."/>
            <person name="Frey P."/>
            <person name="Gelhaye E."/>
            <person name="Goldberg J."/>
            <person name="Grabherr M.G."/>
            <person name="Kodira C.D."/>
            <person name="Kohler A."/>
            <person name="Kuees U."/>
            <person name="Lindquist E.A."/>
            <person name="Lucas S.M."/>
            <person name="Mago R."/>
            <person name="Mauceli E."/>
            <person name="Morin E."/>
            <person name="Murat C."/>
            <person name="Pangilinan J.L."/>
            <person name="Park R."/>
            <person name="Pearson M."/>
            <person name="Quesneville H."/>
            <person name="Rouhier N."/>
            <person name="Sakthikumar S."/>
            <person name="Salamov A.A."/>
            <person name="Schmutz J."/>
            <person name="Selles B."/>
            <person name="Shapiro H."/>
            <person name="Tanguay P."/>
            <person name="Tuskan G.A."/>
            <person name="Henrissat B."/>
            <person name="Van de Peer Y."/>
            <person name="Rouze P."/>
            <person name="Ellis J.G."/>
            <person name="Dodds P.N."/>
            <person name="Schein J.E."/>
            <person name="Zhong S."/>
            <person name="Hamelin R.C."/>
            <person name="Grigoriev I.V."/>
            <person name="Szabo L.J."/>
            <person name="Martin F."/>
        </authorList>
    </citation>
    <scope>NUCLEOTIDE SEQUENCE [LARGE SCALE GENOMIC DNA]</scope>
    <source>
        <strain evidence="9">98AG31 / pathotype 3-4-7</strain>
    </source>
</reference>
<dbReference type="GO" id="GO:1903013">
    <property type="term" value="P:response to differentiation-inducing factor 1"/>
    <property type="evidence" value="ECO:0007669"/>
    <property type="project" value="TreeGrafter"/>
</dbReference>
<keyword evidence="2" id="KW-0808">Transferase</keyword>
<feature type="domain" description="Alpha-type protein kinase" evidence="7">
    <location>
        <begin position="890"/>
        <end position="1127"/>
    </location>
</feature>
<evidence type="ECO:0000256" key="2">
    <source>
        <dbReference type="ARBA" id="ARBA00022679"/>
    </source>
</evidence>
<dbReference type="Pfam" id="PF02816">
    <property type="entry name" value="Alpha_kinase"/>
    <property type="match status" value="1"/>
</dbReference>
<evidence type="ECO:0000256" key="5">
    <source>
        <dbReference type="ARBA" id="ARBA00022840"/>
    </source>
</evidence>
<evidence type="ECO:0000313" key="8">
    <source>
        <dbReference type="EMBL" id="EGG01837.1"/>
    </source>
</evidence>
<dbReference type="GO" id="GO:0004674">
    <property type="term" value="F:protein serine/threonine kinase activity"/>
    <property type="evidence" value="ECO:0007669"/>
    <property type="project" value="UniProtKB-KW"/>
</dbReference>
<feature type="region of interest" description="Disordered" evidence="6">
    <location>
        <begin position="797"/>
        <end position="821"/>
    </location>
</feature>
<dbReference type="CDD" id="cd04515">
    <property type="entry name" value="Alpha_kinase"/>
    <property type="match status" value="1"/>
</dbReference>
<keyword evidence="9" id="KW-1185">Reference proteome</keyword>
<accession>F4S0N2</accession>
<protein>
    <recommendedName>
        <fullName evidence="7">Alpha-type protein kinase domain-containing protein</fullName>
    </recommendedName>
</protein>
<dbReference type="GO" id="GO:0031037">
    <property type="term" value="P:myosin II filament disassembly"/>
    <property type="evidence" value="ECO:0007669"/>
    <property type="project" value="TreeGrafter"/>
</dbReference>
<dbReference type="InParanoid" id="F4S0N2"/>
<dbReference type="AlphaFoldDB" id="F4S0N2"/>
<name>F4S0N2_MELLP</name>
<dbReference type="EMBL" id="GL883135">
    <property type="protein sequence ID" value="EGG01837.1"/>
    <property type="molecule type" value="Genomic_DNA"/>
</dbReference>
<keyword evidence="1" id="KW-0723">Serine/threonine-protein kinase</keyword>
<keyword evidence="4" id="KW-0418">Kinase</keyword>
<dbReference type="InterPro" id="IPR004166">
    <property type="entry name" value="a-kinase_dom"/>
</dbReference>
<keyword evidence="5" id="KW-0067">ATP-binding</keyword>
<dbReference type="OrthoDB" id="301415at2759"/>
<dbReference type="PANTHER" id="PTHR45992:SF2">
    <property type="entry name" value="EUKARYOTIC ELONGATION FACTOR 2 KINASE"/>
    <property type="match status" value="1"/>
</dbReference>
<evidence type="ECO:0000256" key="4">
    <source>
        <dbReference type="ARBA" id="ARBA00022777"/>
    </source>
</evidence>
<dbReference type="HOGENOM" id="CLU_297372_0_0_1"/>
<dbReference type="eggNOG" id="ENOG502SWXU">
    <property type="taxonomic scope" value="Eukaryota"/>
</dbReference>
<dbReference type="Gene3D" id="3.20.200.10">
    <property type="entry name" value="MHCK/EF2 kinase"/>
    <property type="match status" value="1"/>
</dbReference>
<dbReference type="SUPFAM" id="SSF56112">
    <property type="entry name" value="Protein kinase-like (PK-like)"/>
    <property type="match status" value="1"/>
</dbReference>
<proteinExistence type="predicted"/>
<evidence type="ECO:0000256" key="3">
    <source>
        <dbReference type="ARBA" id="ARBA00022741"/>
    </source>
</evidence>
<evidence type="ECO:0000256" key="6">
    <source>
        <dbReference type="SAM" id="MobiDB-lite"/>
    </source>
</evidence>